<evidence type="ECO:0000256" key="1">
    <source>
        <dbReference type="ARBA" id="ARBA00008210"/>
    </source>
</evidence>
<feature type="repeat" description="ANK" evidence="4">
    <location>
        <begin position="241"/>
        <end position="273"/>
    </location>
</feature>
<evidence type="ECO:0000313" key="6">
    <source>
        <dbReference type="Proteomes" id="UP001567538"/>
    </source>
</evidence>
<dbReference type="PANTHER" id="PTHR46224:SF6">
    <property type="entry name" value="ANKYRIN REPEAT FAMILY PROTEIN"/>
    <property type="match status" value="1"/>
</dbReference>
<dbReference type="InterPro" id="IPR002110">
    <property type="entry name" value="Ankyrin_rpt"/>
</dbReference>
<dbReference type="PROSITE" id="PS50088">
    <property type="entry name" value="ANK_REPEAT"/>
    <property type="match status" value="4"/>
</dbReference>
<dbReference type="InterPro" id="IPR000864">
    <property type="entry name" value="Prot_inh_pot1"/>
</dbReference>
<dbReference type="InterPro" id="IPR036354">
    <property type="entry name" value="Prot_inh_pot1_sf"/>
</dbReference>
<dbReference type="SUPFAM" id="SSF48403">
    <property type="entry name" value="Ankyrin repeat"/>
    <property type="match status" value="1"/>
</dbReference>
<dbReference type="Gene3D" id="3.30.10.10">
    <property type="entry name" value="Trypsin Inhibitor V, subunit A"/>
    <property type="match status" value="1"/>
</dbReference>
<proteinExistence type="inferred from homology"/>
<feature type="repeat" description="ANK" evidence="4">
    <location>
        <begin position="176"/>
        <end position="204"/>
    </location>
</feature>
<sequence length="351" mass="38851">MQSNVDQIICLGKTSWPELLMKNGEEAVAVIESENLFVKATIIKVGTPVPYNFKIRRKVNDDFELRRICDVYSDFSAGRNALHHAAHLGHFDVCKFLIQTVHVYIDSLTHNMDTPLLEAAKEGHVKIVEYLIRQGAGVREANLEGATALHYAILTGNKELMELVVAKGIRVDSDSRDGTPLQMAAYRGDVGVVKFLLSRDAKPDLCFLVPESPLVCAVASRSFECLELLLKAKANPNKYFSGFGPLSYAAREVDTRFLKALLEADADPNEPNIQQQLSGWGHVKVIEAAALSNNLKALEILLPVTTVMKHYPEWTVDGVMEYCHSEPAQAEREDDREACLVALHKNGPLAA</sequence>
<evidence type="ECO:0000256" key="3">
    <source>
        <dbReference type="ARBA" id="ARBA00022900"/>
    </source>
</evidence>
<gene>
    <name evidence="5" type="ORF">AAHA92_23665</name>
</gene>
<organism evidence="5 6">
    <name type="scientific">Salvia divinorum</name>
    <name type="common">Maria pastora</name>
    <name type="synonym">Diviner's sage</name>
    <dbReference type="NCBI Taxonomy" id="28513"/>
    <lineage>
        <taxon>Eukaryota</taxon>
        <taxon>Viridiplantae</taxon>
        <taxon>Streptophyta</taxon>
        <taxon>Embryophyta</taxon>
        <taxon>Tracheophyta</taxon>
        <taxon>Spermatophyta</taxon>
        <taxon>Magnoliopsida</taxon>
        <taxon>eudicotyledons</taxon>
        <taxon>Gunneridae</taxon>
        <taxon>Pentapetalae</taxon>
        <taxon>asterids</taxon>
        <taxon>lamiids</taxon>
        <taxon>Lamiales</taxon>
        <taxon>Lamiaceae</taxon>
        <taxon>Nepetoideae</taxon>
        <taxon>Mentheae</taxon>
        <taxon>Salviinae</taxon>
        <taxon>Salvia</taxon>
        <taxon>Salvia subgen. Calosphace</taxon>
    </lineage>
</organism>
<dbReference type="PROSITE" id="PS50297">
    <property type="entry name" value="ANK_REP_REGION"/>
    <property type="match status" value="3"/>
</dbReference>
<dbReference type="InterPro" id="IPR051616">
    <property type="entry name" value="Cul2-RING_E3_ligase_SR"/>
</dbReference>
<keyword evidence="2" id="KW-0646">Protease inhibitor</keyword>
<keyword evidence="3" id="KW-0722">Serine protease inhibitor</keyword>
<comment type="caution">
    <text evidence="5">The sequence shown here is derived from an EMBL/GenBank/DDBJ whole genome shotgun (WGS) entry which is preliminary data.</text>
</comment>
<dbReference type="AlphaFoldDB" id="A0ABD1GVM3"/>
<evidence type="ECO:0000256" key="4">
    <source>
        <dbReference type="PROSITE-ProRule" id="PRU00023"/>
    </source>
</evidence>
<accession>A0ABD1GVM3</accession>
<dbReference type="Pfam" id="PF00023">
    <property type="entry name" value="Ank"/>
    <property type="match status" value="1"/>
</dbReference>
<dbReference type="SUPFAM" id="SSF54654">
    <property type="entry name" value="CI-2 family of serine protease inhibitors"/>
    <property type="match status" value="1"/>
</dbReference>
<name>A0ABD1GVM3_SALDI</name>
<feature type="repeat" description="ANK" evidence="4">
    <location>
        <begin position="144"/>
        <end position="176"/>
    </location>
</feature>
<keyword evidence="4" id="KW-0040">ANK repeat</keyword>
<dbReference type="Proteomes" id="UP001567538">
    <property type="component" value="Unassembled WGS sequence"/>
</dbReference>
<dbReference type="InterPro" id="IPR036770">
    <property type="entry name" value="Ankyrin_rpt-contain_sf"/>
</dbReference>
<dbReference type="PANTHER" id="PTHR46224">
    <property type="entry name" value="ANKYRIN REPEAT FAMILY PROTEIN"/>
    <property type="match status" value="1"/>
</dbReference>
<dbReference type="Pfam" id="PF00280">
    <property type="entry name" value="potato_inhibit"/>
    <property type="match status" value="1"/>
</dbReference>
<dbReference type="Pfam" id="PF12796">
    <property type="entry name" value="Ank_2"/>
    <property type="match status" value="1"/>
</dbReference>
<evidence type="ECO:0000256" key="2">
    <source>
        <dbReference type="ARBA" id="ARBA00022690"/>
    </source>
</evidence>
<dbReference type="Gene3D" id="1.25.40.20">
    <property type="entry name" value="Ankyrin repeat-containing domain"/>
    <property type="match status" value="2"/>
</dbReference>
<comment type="similarity">
    <text evidence="1">Belongs to the protease inhibitor I13 (potato type I serine protease inhibitor) family.</text>
</comment>
<feature type="repeat" description="ANK" evidence="4">
    <location>
        <begin position="111"/>
        <end position="143"/>
    </location>
</feature>
<evidence type="ECO:0000313" key="5">
    <source>
        <dbReference type="EMBL" id="KAL1547158.1"/>
    </source>
</evidence>
<dbReference type="GO" id="GO:0004867">
    <property type="term" value="F:serine-type endopeptidase inhibitor activity"/>
    <property type="evidence" value="ECO:0007669"/>
    <property type="project" value="UniProtKB-KW"/>
</dbReference>
<dbReference type="SMART" id="SM00248">
    <property type="entry name" value="ANK"/>
    <property type="match status" value="6"/>
</dbReference>
<keyword evidence="6" id="KW-1185">Reference proteome</keyword>
<protein>
    <submittedName>
        <fullName evidence="5">Ankyrin repeat domain-containing protein 17-like isoform X2</fullName>
    </submittedName>
</protein>
<reference evidence="5 6" key="1">
    <citation type="submission" date="2024-06" db="EMBL/GenBank/DDBJ databases">
        <title>A chromosome level genome sequence of Diviner's sage (Salvia divinorum).</title>
        <authorList>
            <person name="Ford S.A."/>
            <person name="Ro D.-K."/>
            <person name="Ness R.W."/>
            <person name="Phillips M.A."/>
        </authorList>
    </citation>
    <scope>NUCLEOTIDE SEQUENCE [LARGE SCALE GENOMIC DNA]</scope>
    <source>
        <strain evidence="5">SAF-2024a</strain>
        <tissue evidence="5">Leaf</tissue>
    </source>
</reference>
<dbReference type="EMBL" id="JBEAFC010000008">
    <property type="protein sequence ID" value="KAL1547158.1"/>
    <property type="molecule type" value="Genomic_DNA"/>
</dbReference>